<reference evidence="2 3" key="1">
    <citation type="submission" date="2014-02" db="EMBL/GenBank/DDBJ databases">
        <title>The small core and large imbalanced accessory genome model reveals a collaborative survival strategy of Sorangium cellulosum strains in nature.</title>
        <authorList>
            <person name="Han K."/>
            <person name="Peng R."/>
            <person name="Blom J."/>
            <person name="Li Y.-Z."/>
        </authorList>
    </citation>
    <scope>NUCLEOTIDE SEQUENCE [LARGE SCALE GENOMIC DNA]</scope>
    <source>
        <strain evidence="2 3">So0149</strain>
    </source>
</reference>
<feature type="transmembrane region" description="Helical" evidence="1">
    <location>
        <begin position="127"/>
        <end position="153"/>
    </location>
</feature>
<proteinExistence type="predicted"/>
<gene>
    <name evidence="2" type="ORF">BE18_24875</name>
</gene>
<feature type="transmembrane region" description="Helical" evidence="1">
    <location>
        <begin position="64"/>
        <end position="83"/>
    </location>
</feature>
<evidence type="ECO:0000313" key="2">
    <source>
        <dbReference type="EMBL" id="KYF83179.1"/>
    </source>
</evidence>
<dbReference type="Proteomes" id="UP000075515">
    <property type="component" value="Unassembled WGS sequence"/>
</dbReference>
<name>A0A150RSF6_SORCE</name>
<feature type="transmembrane region" description="Helical" evidence="1">
    <location>
        <begin position="38"/>
        <end position="58"/>
    </location>
</feature>
<organism evidence="2 3">
    <name type="scientific">Sorangium cellulosum</name>
    <name type="common">Polyangium cellulosum</name>
    <dbReference type="NCBI Taxonomy" id="56"/>
    <lineage>
        <taxon>Bacteria</taxon>
        <taxon>Pseudomonadati</taxon>
        <taxon>Myxococcota</taxon>
        <taxon>Polyangia</taxon>
        <taxon>Polyangiales</taxon>
        <taxon>Polyangiaceae</taxon>
        <taxon>Sorangium</taxon>
    </lineage>
</organism>
<keyword evidence="1" id="KW-0472">Membrane</keyword>
<feature type="transmembrane region" description="Helical" evidence="1">
    <location>
        <begin position="173"/>
        <end position="190"/>
    </location>
</feature>
<sequence>MSQALQAGQVSARSIGGLGAWFLDQSDRLDARLYGERVWIIGFAAAVTVVASIVDQLGWPSTPVLTAISSYVFLLLATVLLAARLGALRDDAGDWSLALVRRRTSEAVTAAMESAAARRALPSSLRWIALGKATCFLGLLALAVRNSVVLFCLTVEELSGTQLAPAQALDRNLLYGGVVALVCGMSLWLLGRRLLGKDPSAKLRPLDSHDHERLRAAVEALPPLIDCADAAQVRDLARRAGHPILEQLLGALADWKPRRFDHEDQYQGSLHRLLRRKMPGADPQRERPVGDRAERTAGRADLVVSDAVLIEMKRGITTATAQRAVGQVRMYVRAWNKGPVMLLLCDADPSAARQFLGREMMDLRKEAPVMLVLAAGASRVSAPSRSGDQLPR</sequence>
<accession>A0A150RSF6</accession>
<keyword evidence="1" id="KW-0812">Transmembrane</keyword>
<protein>
    <submittedName>
        <fullName evidence="2">Uncharacterized protein</fullName>
    </submittedName>
</protein>
<keyword evidence="1" id="KW-1133">Transmembrane helix</keyword>
<evidence type="ECO:0000313" key="3">
    <source>
        <dbReference type="Proteomes" id="UP000075515"/>
    </source>
</evidence>
<dbReference type="EMBL" id="JEMC01003169">
    <property type="protein sequence ID" value="KYF83179.1"/>
    <property type="molecule type" value="Genomic_DNA"/>
</dbReference>
<evidence type="ECO:0000256" key="1">
    <source>
        <dbReference type="SAM" id="Phobius"/>
    </source>
</evidence>
<comment type="caution">
    <text evidence="2">The sequence shown here is derived from an EMBL/GenBank/DDBJ whole genome shotgun (WGS) entry which is preliminary data.</text>
</comment>
<dbReference type="AlphaFoldDB" id="A0A150RSF6"/>